<gene>
    <name evidence="1" type="ORF">HNQ39_004228</name>
</gene>
<sequence>MPDKTPKRHQIPRRPVVKKTKARLPLRRFVFDGELYVGLVTPEIYPPMQHYWCQQAYTLWRGERKRSQPLKILWPGLKEYHFCPCGYCDPPPEYRLHSITPRELAGYVRQAREQGWTGALRTPIPFELVVDDVSEDHSRMGISVGQ</sequence>
<organism evidence="1 2">
    <name type="scientific">Armatimonas rosea</name>
    <dbReference type="NCBI Taxonomy" id="685828"/>
    <lineage>
        <taxon>Bacteria</taxon>
        <taxon>Bacillati</taxon>
        <taxon>Armatimonadota</taxon>
        <taxon>Armatimonadia</taxon>
        <taxon>Armatimonadales</taxon>
        <taxon>Armatimonadaceae</taxon>
        <taxon>Armatimonas</taxon>
    </lineage>
</organism>
<dbReference type="EMBL" id="JACHGW010000004">
    <property type="protein sequence ID" value="MBB6052407.1"/>
    <property type="molecule type" value="Genomic_DNA"/>
</dbReference>
<evidence type="ECO:0000313" key="2">
    <source>
        <dbReference type="Proteomes" id="UP000520814"/>
    </source>
</evidence>
<name>A0A7W9ST78_ARMRO</name>
<accession>A0A7W9ST78</accession>
<dbReference type="AlphaFoldDB" id="A0A7W9ST78"/>
<evidence type="ECO:0000313" key="1">
    <source>
        <dbReference type="EMBL" id="MBB6052407.1"/>
    </source>
</evidence>
<reference evidence="1 2" key="1">
    <citation type="submission" date="2020-08" db="EMBL/GenBank/DDBJ databases">
        <title>Genomic Encyclopedia of Type Strains, Phase IV (KMG-IV): sequencing the most valuable type-strain genomes for metagenomic binning, comparative biology and taxonomic classification.</title>
        <authorList>
            <person name="Goeker M."/>
        </authorList>
    </citation>
    <scope>NUCLEOTIDE SEQUENCE [LARGE SCALE GENOMIC DNA]</scope>
    <source>
        <strain evidence="1 2">DSM 23562</strain>
    </source>
</reference>
<comment type="caution">
    <text evidence="1">The sequence shown here is derived from an EMBL/GenBank/DDBJ whole genome shotgun (WGS) entry which is preliminary data.</text>
</comment>
<keyword evidence="2" id="KW-1185">Reference proteome</keyword>
<proteinExistence type="predicted"/>
<protein>
    <submittedName>
        <fullName evidence="1">Uncharacterized protein</fullName>
    </submittedName>
</protein>
<dbReference type="Proteomes" id="UP000520814">
    <property type="component" value="Unassembled WGS sequence"/>
</dbReference>